<keyword evidence="9" id="KW-0479">Metal-binding</keyword>
<evidence type="ECO:0000313" key="22">
    <source>
        <dbReference type="EMBL" id="MBC8574823.1"/>
    </source>
</evidence>
<dbReference type="InterPro" id="IPR036637">
    <property type="entry name" value="Phosphohistidine_dom_sf"/>
</dbReference>
<dbReference type="Gene3D" id="3.40.1380.20">
    <property type="entry name" value="Pyruvate kinase, C-terminal domain"/>
    <property type="match status" value="1"/>
</dbReference>
<keyword evidence="13 18" id="KW-0460">Magnesium</keyword>
<comment type="pathway">
    <text evidence="3 18">Carbohydrate degradation; glycolysis; pyruvate from D-glyceraldehyde 3-phosphate: step 5/5.</text>
</comment>
<evidence type="ECO:0000256" key="8">
    <source>
        <dbReference type="ARBA" id="ARBA00022679"/>
    </source>
</evidence>
<keyword evidence="10" id="KW-0547">Nucleotide-binding</keyword>
<evidence type="ECO:0000259" key="21">
    <source>
        <dbReference type="Pfam" id="PF02887"/>
    </source>
</evidence>
<dbReference type="InterPro" id="IPR036918">
    <property type="entry name" value="Pyrv_Knase_C_sf"/>
</dbReference>
<evidence type="ECO:0000259" key="19">
    <source>
        <dbReference type="Pfam" id="PF00224"/>
    </source>
</evidence>
<keyword evidence="8 18" id="KW-0808">Transferase</keyword>
<feature type="domain" description="Pyruvate kinase barrel" evidence="19">
    <location>
        <begin position="3"/>
        <end position="324"/>
    </location>
</feature>
<dbReference type="SUPFAM" id="SSF50800">
    <property type="entry name" value="PK beta-barrel domain-like"/>
    <property type="match status" value="1"/>
</dbReference>
<comment type="caution">
    <text evidence="22">The sequence shown here is derived from an EMBL/GenBank/DDBJ whole genome shotgun (WGS) entry which is preliminary data.</text>
</comment>
<evidence type="ECO:0000256" key="18">
    <source>
        <dbReference type="RuleBase" id="RU000504"/>
    </source>
</evidence>
<comment type="similarity">
    <text evidence="5 18">Belongs to the pyruvate kinase family.</text>
</comment>
<evidence type="ECO:0000256" key="6">
    <source>
        <dbReference type="ARBA" id="ARBA00012142"/>
    </source>
</evidence>
<protein>
    <recommendedName>
        <fullName evidence="7 17">Pyruvate kinase</fullName>
        <ecNumber evidence="6 17">2.7.1.40</ecNumber>
    </recommendedName>
</protein>
<comment type="catalytic activity">
    <reaction evidence="18">
        <text>pyruvate + ATP = phosphoenolpyruvate + ADP + H(+)</text>
        <dbReference type="Rhea" id="RHEA:18157"/>
        <dbReference type="ChEBI" id="CHEBI:15361"/>
        <dbReference type="ChEBI" id="CHEBI:15378"/>
        <dbReference type="ChEBI" id="CHEBI:30616"/>
        <dbReference type="ChEBI" id="CHEBI:58702"/>
        <dbReference type="ChEBI" id="CHEBI:456216"/>
        <dbReference type="EC" id="2.7.1.40"/>
    </reaction>
</comment>
<keyword evidence="16 22" id="KW-0670">Pyruvate</keyword>
<evidence type="ECO:0000256" key="12">
    <source>
        <dbReference type="ARBA" id="ARBA00022840"/>
    </source>
</evidence>
<dbReference type="NCBIfam" id="NF004491">
    <property type="entry name" value="PRK05826.1"/>
    <property type="match status" value="1"/>
</dbReference>
<comment type="cofactor">
    <cofactor evidence="2">
        <name>K(+)</name>
        <dbReference type="ChEBI" id="CHEBI:29103"/>
    </cofactor>
</comment>
<dbReference type="Gene3D" id="2.40.33.10">
    <property type="entry name" value="PK beta-barrel domain-like"/>
    <property type="match status" value="1"/>
</dbReference>
<dbReference type="EMBL" id="JACRTB010000001">
    <property type="protein sequence ID" value="MBC8574823.1"/>
    <property type="molecule type" value="Genomic_DNA"/>
</dbReference>
<gene>
    <name evidence="22" type="primary">pyk</name>
    <name evidence="22" type="ORF">H8717_00140</name>
</gene>
<keyword evidence="12" id="KW-0067">ATP-binding</keyword>
<organism evidence="22 23">
    <name type="scientific">Yanshouia hominis</name>
    <dbReference type="NCBI Taxonomy" id="2763673"/>
    <lineage>
        <taxon>Bacteria</taxon>
        <taxon>Bacillati</taxon>
        <taxon>Bacillota</taxon>
        <taxon>Clostridia</taxon>
        <taxon>Eubacteriales</taxon>
        <taxon>Oscillospiraceae</taxon>
        <taxon>Yanshouia</taxon>
    </lineage>
</organism>
<dbReference type="SUPFAM" id="SSF52935">
    <property type="entry name" value="PK C-terminal domain-like"/>
    <property type="match status" value="1"/>
</dbReference>
<dbReference type="InterPro" id="IPR015793">
    <property type="entry name" value="Pyrv_Knase_brl"/>
</dbReference>
<dbReference type="InterPro" id="IPR001697">
    <property type="entry name" value="Pyr_Knase"/>
</dbReference>
<dbReference type="InterPro" id="IPR015795">
    <property type="entry name" value="Pyrv_Knase_C"/>
</dbReference>
<dbReference type="SUPFAM" id="SSF51621">
    <property type="entry name" value="Phosphoenolpyruvate/pyruvate domain"/>
    <property type="match status" value="1"/>
</dbReference>
<evidence type="ECO:0000256" key="15">
    <source>
        <dbReference type="ARBA" id="ARBA00023152"/>
    </source>
</evidence>
<dbReference type="Pfam" id="PF00391">
    <property type="entry name" value="PEP-utilizers"/>
    <property type="match status" value="1"/>
</dbReference>
<evidence type="ECO:0000256" key="3">
    <source>
        <dbReference type="ARBA" id="ARBA00004997"/>
    </source>
</evidence>
<dbReference type="PANTHER" id="PTHR11817">
    <property type="entry name" value="PYRUVATE KINASE"/>
    <property type="match status" value="1"/>
</dbReference>
<accession>A0ABR7NEJ2</accession>
<dbReference type="GO" id="GO:0016301">
    <property type="term" value="F:kinase activity"/>
    <property type="evidence" value="ECO:0007669"/>
    <property type="project" value="UniProtKB-KW"/>
</dbReference>
<dbReference type="GO" id="GO:0004743">
    <property type="term" value="F:pyruvate kinase activity"/>
    <property type="evidence" value="ECO:0007669"/>
    <property type="project" value="UniProtKB-EC"/>
</dbReference>
<dbReference type="InterPro" id="IPR040442">
    <property type="entry name" value="Pyrv_kinase-like_dom_sf"/>
</dbReference>
<dbReference type="PRINTS" id="PR01050">
    <property type="entry name" value="PYRUVTKNASE"/>
</dbReference>
<sequence>MNRKTKIVCTLGPAVNSPEMIRRLLETGMNVARFNFSHGDHESHRKTFELFDSIRRELKNPAAAMLDTKGPEIRTGLMKDGKIFLEAGSPLVLTGEEAEGTPERISITHKTLYRDVRPGGTILIDDGLIELTVEEIAGTEIHCRVMNSGFVSNRKGINVPGADLSMPYLSEKDIADIHFGIEMGFDFIAASFVSSADDLLEVRRLLDSKNCHSIRIIAKIESAKALENIDDIIRLSDGIMVARGDLGVEIPYSEVPVAQKTLIRKAISRGKIVITATQMLESMTEKPRPTRAEATDVANAIYDGSSAVMLSGETAAGKYPIEAVRTMATIAQRAEGDIDYRKRLQNREPVSGGDLTYAVAHATCTMAHDLGAAAIIPVTCSGYTARMTSGFRPAVPIIACTPYESTYHHLSLSWGVTPVLMRECQNGSEEMLEQAIEAARTQGLLADGDMVVLTAGMPIGVPGTTNLIKVDVVGDVLATGHGIGGKSATARVCVAHDEEEAASRFRAGDILVVPQTTNGMMSFLRSASGIIIEEGGEESHGAVVGMTLDIPVLIGAQNATNLLKNGVSVTLDAATGRVYRAPRQTALNAGAAGAQR</sequence>
<dbReference type="NCBIfam" id="NF004978">
    <property type="entry name" value="PRK06354.1"/>
    <property type="match status" value="1"/>
</dbReference>
<dbReference type="Pfam" id="PF02887">
    <property type="entry name" value="PK_C"/>
    <property type="match status" value="1"/>
</dbReference>
<dbReference type="Gene3D" id="3.20.20.60">
    <property type="entry name" value="Phosphoenolpyruvate-binding domains"/>
    <property type="match status" value="1"/>
</dbReference>
<evidence type="ECO:0000256" key="9">
    <source>
        <dbReference type="ARBA" id="ARBA00022723"/>
    </source>
</evidence>
<feature type="domain" description="PEP-utilising enzyme mobile" evidence="20">
    <location>
        <begin position="506"/>
        <end position="576"/>
    </location>
</feature>
<evidence type="ECO:0000256" key="11">
    <source>
        <dbReference type="ARBA" id="ARBA00022777"/>
    </source>
</evidence>
<name>A0ABR7NEJ2_9FIRM</name>
<keyword evidence="11 18" id="KW-0418">Kinase</keyword>
<dbReference type="InterPro" id="IPR015813">
    <property type="entry name" value="Pyrv/PenolPyrv_kinase-like_dom"/>
</dbReference>
<evidence type="ECO:0000256" key="14">
    <source>
        <dbReference type="ARBA" id="ARBA00022958"/>
    </source>
</evidence>
<dbReference type="NCBIfam" id="TIGR01064">
    <property type="entry name" value="pyruv_kin"/>
    <property type="match status" value="1"/>
</dbReference>
<feature type="domain" description="Pyruvate kinase C-terminal" evidence="21">
    <location>
        <begin position="358"/>
        <end position="470"/>
    </location>
</feature>
<evidence type="ECO:0000313" key="23">
    <source>
        <dbReference type="Proteomes" id="UP000658131"/>
    </source>
</evidence>
<dbReference type="InterPro" id="IPR015806">
    <property type="entry name" value="Pyrv_Knase_insert_dom_sf"/>
</dbReference>
<evidence type="ECO:0000256" key="7">
    <source>
        <dbReference type="ARBA" id="ARBA00018587"/>
    </source>
</evidence>
<dbReference type="InterPro" id="IPR011037">
    <property type="entry name" value="Pyrv_Knase-like_insert_dom_sf"/>
</dbReference>
<dbReference type="InterPro" id="IPR008279">
    <property type="entry name" value="PEP-util_enz_mobile_dom"/>
</dbReference>
<comment type="cofactor">
    <cofactor evidence="1">
        <name>Mg(2+)</name>
        <dbReference type="ChEBI" id="CHEBI:18420"/>
    </cofactor>
</comment>
<evidence type="ECO:0000256" key="4">
    <source>
        <dbReference type="ARBA" id="ARBA00006237"/>
    </source>
</evidence>
<evidence type="ECO:0000256" key="16">
    <source>
        <dbReference type="ARBA" id="ARBA00023317"/>
    </source>
</evidence>
<dbReference type="Pfam" id="PF00224">
    <property type="entry name" value="PK"/>
    <property type="match status" value="1"/>
</dbReference>
<dbReference type="EC" id="2.7.1.40" evidence="6 17"/>
<dbReference type="Gene3D" id="3.50.30.10">
    <property type="entry name" value="Phosphohistidine domain"/>
    <property type="match status" value="1"/>
</dbReference>
<proteinExistence type="inferred from homology"/>
<evidence type="ECO:0000256" key="2">
    <source>
        <dbReference type="ARBA" id="ARBA00001958"/>
    </source>
</evidence>
<dbReference type="Proteomes" id="UP000658131">
    <property type="component" value="Unassembled WGS sequence"/>
</dbReference>
<evidence type="ECO:0000259" key="20">
    <source>
        <dbReference type="Pfam" id="PF00391"/>
    </source>
</evidence>
<evidence type="ECO:0000256" key="5">
    <source>
        <dbReference type="ARBA" id="ARBA00008663"/>
    </source>
</evidence>
<dbReference type="RefSeq" id="WP_262398520.1">
    <property type="nucleotide sequence ID" value="NZ_JACRTB010000001.1"/>
</dbReference>
<evidence type="ECO:0000256" key="10">
    <source>
        <dbReference type="ARBA" id="ARBA00022741"/>
    </source>
</evidence>
<keyword evidence="15 18" id="KW-0324">Glycolysis</keyword>
<keyword evidence="14" id="KW-0630">Potassium</keyword>
<evidence type="ECO:0000256" key="1">
    <source>
        <dbReference type="ARBA" id="ARBA00001946"/>
    </source>
</evidence>
<evidence type="ECO:0000256" key="17">
    <source>
        <dbReference type="NCBIfam" id="TIGR01064"/>
    </source>
</evidence>
<comment type="similarity">
    <text evidence="4">In the C-terminal section; belongs to the PEP-utilizing enzyme family.</text>
</comment>
<reference evidence="22 23" key="1">
    <citation type="submission" date="2020-08" db="EMBL/GenBank/DDBJ databases">
        <title>Genome public.</title>
        <authorList>
            <person name="Liu C."/>
            <person name="Sun Q."/>
        </authorList>
    </citation>
    <scope>NUCLEOTIDE SEQUENCE [LARGE SCALE GENOMIC DNA]</scope>
    <source>
        <strain evidence="22 23">BX1</strain>
    </source>
</reference>
<evidence type="ECO:0000256" key="13">
    <source>
        <dbReference type="ARBA" id="ARBA00022842"/>
    </source>
</evidence>
<dbReference type="SUPFAM" id="SSF52009">
    <property type="entry name" value="Phosphohistidine domain"/>
    <property type="match status" value="1"/>
</dbReference>
<keyword evidence="23" id="KW-1185">Reference proteome</keyword>